<dbReference type="Pfam" id="PF08609">
    <property type="entry name" value="Fes1"/>
    <property type="match status" value="1"/>
</dbReference>
<keyword evidence="2" id="KW-0677">Repeat</keyword>
<gene>
    <name evidence="5" type="ORF">OE88DRAFT_1737916</name>
</gene>
<comment type="similarity">
    <text evidence="1">Belongs to the FES1 family.</text>
</comment>
<name>A0A5C3MTY9_9AGAM</name>
<dbReference type="Proteomes" id="UP000305948">
    <property type="component" value="Unassembled WGS sequence"/>
</dbReference>
<dbReference type="EMBL" id="ML213520">
    <property type="protein sequence ID" value="TFK48222.1"/>
    <property type="molecule type" value="Genomic_DNA"/>
</dbReference>
<feature type="region of interest" description="Disordered" evidence="3">
    <location>
        <begin position="207"/>
        <end position="277"/>
    </location>
</feature>
<accession>A0A5C3MTY9</accession>
<feature type="compositionally biased region" description="Low complexity" evidence="3">
    <location>
        <begin position="217"/>
        <end position="244"/>
    </location>
</feature>
<dbReference type="GO" id="GO:0000774">
    <property type="term" value="F:adenyl-nucleotide exchange factor activity"/>
    <property type="evidence" value="ECO:0007669"/>
    <property type="project" value="TreeGrafter"/>
</dbReference>
<feature type="domain" description="Nucleotide exchange factor Fes1" evidence="4">
    <location>
        <begin position="1"/>
        <end position="82"/>
    </location>
</feature>
<evidence type="ECO:0000256" key="3">
    <source>
        <dbReference type="SAM" id="MobiDB-lite"/>
    </source>
</evidence>
<evidence type="ECO:0000313" key="5">
    <source>
        <dbReference type="EMBL" id="TFK48222.1"/>
    </source>
</evidence>
<evidence type="ECO:0000313" key="6">
    <source>
        <dbReference type="Proteomes" id="UP000305948"/>
    </source>
</evidence>
<evidence type="ECO:0000256" key="2">
    <source>
        <dbReference type="ARBA" id="ARBA00022737"/>
    </source>
</evidence>
<evidence type="ECO:0000259" key="4">
    <source>
        <dbReference type="Pfam" id="PF08609"/>
    </source>
</evidence>
<reference evidence="5 6" key="1">
    <citation type="journal article" date="2019" name="Nat. Ecol. Evol.">
        <title>Megaphylogeny resolves global patterns of mushroom evolution.</title>
        <authorList>
            <person name="Varga T."/>
            <person name="Krizsan K."/>
            <person name="Foldi C."/>
            <person name="Dima B."/>
            <person name="Sanchez-Garcia M."/>
            <person name="Sanchez-Ramirez S."/>
            <person name="Szollosi G.J."/>
            <person name="Szarkandi J.G."/>
            <person name="Papp V."/>
            <person name="Albert L."/>
            <person name="Andreopoulos W."/>
            <person name="Angelini C."/>
            <person name="Antonin V."/>
            <person name="Barry K.W."/>
            <person name="Bougher N.L."/>
            <person name="Buchanan P."/>
            <person name="Buyck B."/>
            <person name="Bense V."/>
            <person name="Catcheside P."/>
            <person name="Chovatia M."/>
            <person name="Cooper J."/>
            <person name="Damon W."/>
            <person name="Desjardin D."/>
            <person name="Finy P."/>
            <person name="Geml J."/>
            <person name="Haridas S."/>
            <person name="Hughes K."/>
            <person name="Justo A."/>
            <person name="Karasinski D."/>
            <person name="Kautmanova I."/>
            <person name="Kiss B."/>
            <person name="Kocsube S."/>
            <person name="Kotiranta H."/>
            <person name="LaButti K.M."/>
            <person name="Lechner B.E."/>
            <person name="Liimatainen K."/>
            <person name="Lipzen A."/>
            <person name="Lukacs Z."/>
            <person name="Mihaltcheva S."/>
            <person name="Morgado L.N."/>
            <person name="Niskanen T."/>
            <person name="Noordeloos M.E."/>
            <person name="Ohm R.A."/>
            <person name="Ortiz-Santana B."/>
            <person name="Ovrebo C."/>
            <person name="Racz N."/>
            <person name="Riley R."/>
            <person name="Savchenko A."/>
            <person name="Shiryaev A."/>
            <person name="Soop K."/>
            <person name="Spirin V."/>
            <person name="Szebenyi C."/>
            <person name="Tomsovsky M."/>
            <person name="Tulloss R.E."/>
            <person name="Uehling J."/>
            <person name="Grigoriev I.V."/>
            <person name="Vagvolgyi C."/>
            <person name="Papp T."/>
            <person name="Martin F.M."/>
            <person name="Miettinen O."/>
            <person name="Hibbett D.S."/>
            <person name="Nagy L.G."/>
        </authorList>
    </citation>
    <scope>NUCLEOTIDE SEQUENCE [LARGE SCALE GENOMIC DNA]</scope>
    <source>
        <strain evidence="5 6">OMC1185</strain>
    </source>
</reference>
<dbReference type="InterPro" id="IPR011989">
    <property type="entry name" value="ARM-like"/>
</dbReference>
<dbReference type="GO" id="GO:0005783">
    <property type="term" value="C:endoplasmic reticulum"/>
    <property type="evidence" value="ECO:0007669"/>
    <property type="project" value="TreeGrafter"/>
</dbReference>
<feature type="compositionally biased region" description="Polar residues" evidence="3">
    <location>
        <begin position="262"/>
        <end position="277"/>
    </location>
</feature>
<dbReference type="PANTHER" id="PTHR19316:SF18">
    <property type="entry name" value="HSP70-BINDING PROTEIN 1"/>
    <property type="match status" value="1"/>
</dbReference>
<evidence type="ECO:0000256" key="1">
    <source>
        <dbReference type="ARBA" id="ARBA00011045"/>
    </source>
</evidence>
<organism evidence="5 6">
    <name type="scientific">Heliocybe sulcata</name>
    <dbReference type="NCBI Taxonomy" id="5364"/>
    <lineage>
        <taxon>Eukaryota</taxon>
        <taxon>Fungi</taxon>
        <taxon>Dikarya</taxon>
        <taxon>Basidiomycota</taxon>
        <taxon>Agaricomycotina</taxon>
        <taxon>Agaricomycetes</taxon>
        <taxon>Gloeophyllales</taxon>
        <taxon>Gloeophyllaceae</taxon>
        <taxon>Heliocybe</taxon>
    </lineage>
</organism>
<dbReference type="STRING" id="5364.A0A5C3MTY9"/>
<dbReference type="PANTHER" id="PTHR19316">
    <property type="entry name" value="PROTEIN FOLDING REGULATOR"/>
    <property type="match status" value="1"/>
</dbReference>
<dbReference type="Gene3D" id="1.25.10.10">
    <property type="entry name" value="Leucine-rich Repeat Variant"/>
    <property type="match status" value="1"/>
</dbReference>
<dbReference type="OrthoDB" id="10250458at2759"/>
<dbReference type="SUPFAM" id="SSF48371">
    <property type="entry name" value="ARM repeat"/>
    <property type="match status" value="1"/>
</dbReference>
<dbReference type="InterPro" id="IPR016024">
    <property type="entry name" value="ARM-type_fold"/>
</dbReference>
<protein>
    <submittedName>
        <fullName evidence="5">Nucleotide exchange factors-like protein</fullName>
    </submittedName>
</protein>
<sequence length="368" mass="40019">MQSLLRWSVEHSDPSGSQNPGDGEPKKLDPEIIDMILGKPDSEQMKEKLAIAVDERRSEEERVQALDDFEMLIESIDNANDLEKLQMWQPLHDLLTSPGSTDKVKRQALWVIGTAVQNNPAAQNVFLKMSPMQTILSFLAPSVPAQTRSKAVYALSGVLKHNAGAVRQLEAAGGWDMLRSALEDSDITVRRKTVFLINALLIPTSSSISPTQPPAPVQVQPQPSSATSSSTALTLHPSSPSPSTNFHTPSSPSAPVHPNSHAALQSDPSAMDTSSPTLSALRQKGILTTLINGLTSPVPHGEDGENEGDMDYEEKVVRLLETYVSACRGGFEGAEKGRLREYFGREGTDGEKYGLSEDEMRMLLRALE</sequence>
<proteinExistence type="inferred from homology"/>
<dbReference type="InterPro" id="IPR013918">
    <property type="entry name" value="Nucleotide_exch_fac_Fes1"/>
</dbReference>
<keyword evidence="6" id="KW-1185">Reference proteome</keyword>
<feature type="region of interest" description="Disordered" evidence="3">
    <location>
        <begin position="1"/>
        <end position="30"/>
    </location>
</feature>
<dbReference type="AlphaFoldDB" id="A0A5C3MTY9"/>
<dbReference type="InterPro" id="IPR050693">
    <property type="entry name" value="Hsp70_NEF-Inhibitors"/>
</dbReference>